<protein>
    <recommendedName>
        <fullName evidence="4">Spore coat protein U domain-containing protein</fullName>
    </recommendedName>
</protein>
<dbReference type="AlphaFoldDB" id="A0A8E4F7L5"/>
<dbReference type="RefSeq" id="WP_171533839.1">
    <property type="nucleotide sequence ID" value="NZ_JABERH010000004.1"/>
</dbReference>
<reference evidence="2 3" key="1">
    <citation type="submission" date="2020-04" db="EMBL/GenBank/DDBJ databases">
        <title>Acinetobacter Taxon 24.</title>
        <authorList>
            <person name="Nemec A."/>
            <person name="Radolfova-Krizova L."/>
            <person name="Higgins P.G."/>
            <person name="Spanelova P."/>
        </authorList>
    </citation>
    <scope>NUCLEOTIDE SEQUENCE [LARGE SCALE GENOMIC DNA]</scope>
    <source>
        <strain evidence="2 3">ANC 4280</strain>
    </source>
</reference>
<name>A0A8E4F7L5_9GAMM</name>
<keyword evidence="1" id="KW-0732">Signal</keyword>
<dbReference type="Proteomes" id="UP000532147">
    <property type="component" value="Unassembled WGS sequence"/>
</dbReference>
<evidence type="ECO:0008006" key="4">
    <source>
        <dbReference type="Google" id="ProtNLM"/>
    </source>
</evidence>
<organism evidence="2 3">
    <name type="scientific">Acinetobacter terrae</name>
    <dbReference type="NCBI Taxonomy" id="2731247"/>
    <lineage>
        <taxon>Bacteria</taxon>
        <taxon>Pseudomonadati</taxon>
        <taxon>Pseudomonadota</taxon>
        <taxon>Gammaproteobacteria</taxon>
        <taxon>Moraxellales</taxon>
        <taxon>Moraxellaceae</taxon>
        <taxon>Acinetobacter</taxon>
        <taxon>Acinetobacter Taxon 24</taxon>
    </lineage>
</organism>
<gene>
    <name evidence="2" type="ORF">HLH11_03255</name>
</gene>
<accession>A0A8E4F7L5</accession>
<dbReference type="EMBL" id="JABERH010000004">
    <property type="protein sequence ID" value="NNH37678.1"/>
    <property type="molecule type" value="Genomic_DNA"/>
</dbReference>
<feature type="signal peptide" evidence="1">
    <location>
        <begin position="1"/>
        <end position="19"/>
    </location>
</feature>
<sequence length="136" mass="15068">MNKFILIILGTLMSGMVAAQQCSIDGFTNSEMRLASYQRSQSATSFNISCDMGYSILFNSQNLITSNGMSYISNGSYKLRTKLNLRGANQNLWGVHLNQAGAQRQKYIISVQLEDNPLNGVPAGIYRDRISVDISF</sequence>
<feature type="chain" id="PRO_5034283521" description="Spore coat protein U domain-containing protein" evidence="1">
    <location>
        <begin position="20"/>
        <end position="136"/>
    </location>
</feature>
<proteinExistence type="predicted"/>
<evidence type="ECO:0000313" key="3">
    <source>
        <dbReference type="Proteomes" id="UP000532147"/>
    </source>
</evidence>
<comment type="caution">
    <text evidence="2">The sequence shown here is derived from an EMBL/GenBank/DDBJ whole genome shotgun (WGS) entry which is preliminary data.</text>
</comment>
<evidence type="ECO:0000256" key="1">
    <source>
        <dbReference type="SAM" id="SignalP"/>
    </source>
</evidence>
<evidence type="ECO:0000313" key="2">
    <source>
        <dbReference type="EMBL" id="NNH37678.1"/>
    </source>
</evidence>